<dbReference type="PANTHER" id="PTHR33295">
    <property type="entry name" value="ATPASE"/>
    <property type="match status" value="1"/>
</dbReference>
<gene>
    <name evidence="1" type="ORF">SDC9_204868</name>
</gene>
<organism evidence="1">
    <name type="scientific">bioreactor metagenome</name>
    <dbReference type="NCBI Taxonomy" id="1076179"/>
    <lineage>
        <taxon>unclassified sequences</taxon>
        <taxon>metagenomes</taxon>
        <taxon>ecological metagenomes</taxon>
    </lineage>
</organism>
<sequence>MFFPVQRHDLVRKRILSVQEKYYLVDHGIRDAVWGGGSRDIHLVLENIVYLELLRRGYSITVGKIGEREIDFVGEKRGNRVYIQVTYLLASPETIEREFGVYAQVNDHFPKYVLSMDELDMSRNGIKHKNIREFLLQPNWE</sequence>
<comment type="caution">
    <text evidence="1">The sequence shown here is derived from an EMBL/GenBank/DDBJ whole genome shotgun (WGS) entry which is preliminary data.</text>
</comment>
<accession>A0A645J9L9</accession>
<dbReference type="AlphaFoldDB" id="A0A645J9L9"/>
<dbReference type="PANTHER" id="PTHR33295:SF20">
    <property type="entry name" value="ATPASE"/>
    <property type="match status" value="1"/>
</dbReference>
<reference evidence="1" key="1">
    <citation type="submission" date="2019-08" db="EMBL/GenBank/DDBJ databases">
        <authorList>
            <person name="Kucharzyk K."/>
            <person name="Murdoch R.W."/>
            <person name="Higgins S."/>
            <person name="Loffler F."/>
        </authorList>
    </citation>
    <scope>NUCLEOTIDE SEQUENCE</scope>
</reference>
<dbReference type="EMBL" id="VSSQ01128401">
    <property type="protein sequence ID" value="MPN57174.1"/>
    <property type="molecule type" value="Genomic_DNA"/>
</dbReference>
<proteinExistence type="predicted"/>
<evidence type="ECO:0000313" key="1">
    <source>
        <dbReference type="EMBL" id="MPN57174.1"/>
    </source>
</evidence>
<protein>
    <submittedName>
        <fullName evidence="1">Uncharacterized protein</fullName>
    </submittedName>
</protein>
<name>A0A645J9L9_9ZZZZ</name>